<proteinExistence type="predicted"/>
<dbReference type="EMBL" id="JAWQEG010004351">
    <property type="protein sequence ID" value="KAK3862020.1"/>
    <property type="molecule type" value="Genomic_DNA"/>
</dbReference>
<evidence type="ECO:0000313" key="1">
    <source>
        <dbReference type="EMBL" id="KAK3862020.1"/>
    </source>
</evidence>
<accession>A0AAE1EUU2</accession>
<dbReference type="Proteomes" id="UP001286313">
    <property type="component" value="Unassembled WGS sequence"/>
</dbReference>
<organism evidence="1 2">
    <name type="scientific">Petrolisthes cinctipes</name>
    <name type="common">Flat porcelain crab</name>
    <dbReference type="NCBI Taxonomy" id="88211"/>
    <lineage>
        <taxon>Eukaryota</taxon>
        <taxon>Metazoa</taxon>
        <taxon>Ecdysozoa</taxon>
        <taxon>Arthropoda</taxon>
        <taxon>Crustacea</taxon>
        <taxon>Multicrustacea</taxon>
        <taxon>Malacostraca</taxon>
        <taxon>Eumalacostraca</taxon>
        <taxon>Eucarida</taxon>
        <taxon>Decapoda</taxon>
        <taxon>Pleocyemata</taxon>
        <taxon>Anomura</taxon>
        <taxon>Galatheoidea</taxon>
        <taxon>Porcellanidae</taxon>
        <taxon>Petrolisthes</taxon>
    </lineage>
</organism>
<evidence type="ECO:0000313" key="2">
    <source>
        <dbReference type="Proteomes" id="UP001286313"/>
    </source>
</evidence>
<name>A0AAE1EUU2_PETCI</name>
<gene>
    <name evidence="1" type="ORF">Pcinc_032078</name>
</gene>
<comment type="caution">
    <text evidence="1">The sequence shown here is derived from an EMBL/GenBank/DDBJ whole genome shotgun (WGS) entry which is preliminary data.</text>
</comment>
<keyword evidence="2" id="KW-1185">Reference proteome</keyword>
<protein>
    <submittedName>
        <fullName evidence="1">Uncharacterized protein</fullName>
    </submittedName>
</protein>
<reference evidence="1" key="1">
    <citation type="submission" date="2023-10" db="EMBL/GenBank/DDBJ databases">
        <title>Genome assemblies of two species of porcelain crab, Petrolisthes cinctipes and Petrolisthes manimaculis (Anomura: Porcellanidae).</title>
        <authorList>
            <person name="Angst P."/>
        </authorList>
    </citation>
    <scope>NUCLEOTIDE SEQUENCE</scope>
    <source>
        <strain evidence="1">PB745_01</strain>
        <tissue evidence="1">Gill</tissue>
    </source>
</reference>
<dbReference type="AlphaFoldDB" id="A0AAE1EUU2"/>
<sequence length="81" mass="8667">MRNSPDLPEALSPKALSAATQETLQDSVPVLHICLSPAEGDKSHATTGKTVNLRAMCPHLLPLPSPPAMGRGSGERWQLVW</sequence>